<evidence type="ECO:0000313" key="2">
    <source>
        <dbReference type="EMBL" id="MEX6632026.1"/>
    </source>
</evidence>
<sequence>MNEKEARDFIEHQVFRSLRGYGFVFLGIAALLGFVFGKFAYVIGESEAAKSSQETFDRLNSEFSSIREEYGRFLEIRNRVEGDLVATQSRLDAADAEGQKILRDLQTIREIDIRQLVGEEELLSLRVALVGELGELNRQQDQQLSNLRLQYEKLQNAVPIDTWPIALYCDYEARNGKIRLTLYRAISPIESDPSLFYQQITKVSEQNELITLQVDPTNSTIMQVSSSEGKLGANCRSGVKLGQLRMDKISSTK</sequence>
<feature type="transmembrane region" description="Helical" evidence="1">
    <location>
        <begin position="21"/>
        <end position="43"/>
    </location>
</feature>
<name>A0ABV3Z3F7_9PROT</name>
<gene>
    <name evidence="2" type="ORF">ABFZ84_00545</name>
</gene>
<dbReference type="EMBL" id="JBEHZE010000001">
    <property type="protein sequence ID" value="MEX6632026.1"/>
    <property type="molecule type" value="Genomic_DNA"/>
</dbReference>
<comment type="caution">
    <text evidence="2">The sequence shown here is derived from an EMBL/GenBank/DDBJ whole genome shotgun (WGS) entry which is preliminary data.</text>
</comment>
<protein>
    <submittedName>
        <fullName evidence="2">Uncharacterized protein</fullName>
    </submittedName>
</protein>
<dbReference type="Proteomes" id="UP001560685">
    <property type="component" value="Unassembled WGS sequence"/>
</dbReference>
<dbReference type="RefSeq" id="WP_369311699.1">
    <property type="nucleotide sequence ID" value="NZ_JBEHZE010000001.1"/>
</dbReference>
<keyword evidence="1" id="KW-0812">Transmembrane</keyword>
<keyword evidence="1" id="KW-1133">Transmembrane helix</keyword>
<proteinExistence type="predicted"/>
<evidence type="ECO:0000256" key="1">
    <source>
        <dbReference type="SAM" id="Phobius"/>
    </source>
</evidence>
<reference evidence="2 3" key="1">
    <citation type="submission" date="2024-05" db="EMBL/GenBank/DDBJ databases">
        <title>Three bacterial strains, DH-69, EH-24, and ECK-19 isolated from coastal sediments.</title>
        <authorList>
            <person name="Ye Y.-Q."/>
            <person name="Du Z.-J."/>
        </authorList>
    </citation>
    <scope>NUCLEOTIDE SEQUENCE [LARGE SCALE GENOMIC DNA]</scope>
    <source>
        <strain evidence="2 3">ECK-19</strain>
    </source>
</reference>
<organism evidence="2 3">
    <name type="scientific">Hyphococcus lacteus</name>
    <dbReference type="NCBI Taxonomy" id="3143536"/>
    <lineage>
        <taxon>Bacteria</taxon>
        <taxon>Pseudomonadati</taxon>
        <taxon>Pseudomonadota</taxon>
        <taxon>Alphaproteobacteria</taxon>
        <taxon>Parvularculales</taxon>
        <taxon>Parvularculaceae</taxon>
        <taxon>Hyphococcus</taxon>
    </lineage>
</organism>
<keyword evidence="3" id="KW-1185">Reference proteome</keyword>
<keyword evidence="1" id="KW-0472">Membrane</keyword>
<accession>A0ABV3Z3F7</accession>
<evidence type="ECO:0000313" key="3">
    <source>
        <dbReference type="Proteomes" id="UP001560685"/>
    </source>
</evidence>